<dbReference type="Gene3D" id="2.30.110.10">
    <property type="entry name" value="Electron Transport, Fmn-binding Protein, Chain A"/>
    <property type="match status" value="1"/>
</dbReference>
<proteinExistence type="predicted"/>
<gene>
    <name evidence="3" type="ORF">PSEUBRA_SCAF20g03095</name>
</gene>
<dbReference type="Pfam" id="PF01613">
    <property type="entry name" value="Flavin_Reduct"/>
    <property type="match status" value="1"/>
</dbReference>
<protein>
    <recommendedName>
        <fullName evidence="2">Flavin reductase like domain-containing protein</fullName>
    </recommendedName>
</protein>
<evidence type="ECO:0000313" key="3">
    <source>
        <dbReference type="EMBL" id="EST07341.1"/>
    </source>
</evidence>
<feature type="domain" description="Flavin reductase like" evidence="2">
    <location>
        <begin position="55"/>
        <end position="247"/>
    </location>
</feature>
<name>V5EAC3_KALBG</name>
<organism evidence="3 4">
    <name type="scientific">Kalmanozyma brasiliensis (strain GHG001)</name>
    <name type="common">Yeast</name>
    <name type="synonym">Pseudozyma brasiliensis</name>
    <dbReference type="NCBI Taxonomy" id="1365824"/>
    <lineage>
        <taxon>Eukaryota</taxon>
        <taxon>Fungi</taxon>
        <taxon>Dikarya</taxon>
        <taxon>Basidiomycota</taxon>
        <taxon>Ustilaginomycotina</taxon>
        <taxon>Ustilaginomycetes</taxon>
        <taxon>Ustilaginales</taxon>
        <taxon>Ustilaginaceae</taxon>
        <taxon>Kalmanozyma</taxon>
    </lineage>
</organism>
<evidence type="ECO:0000256" key="1">
    <source>
        <dbReference type="ARBA" id="ARBA00023002"/>
    </source>
</evidence>
<reference evidence="4" key="1">
    <citation type="journal article" date="2013" name="Genome Announc.">
        <title>Draft genome sequence of Pseudozyma brasiliensis sp. nov. strain GHG001, a high producer of endo-1,4-xylanase isolated from an insect pest of sugarcane.</title>
        <authorList>
            <person name="Oliveira J.V.D.C."/>
            <person name="dos Santos R.A.C."/>
            <person name="Borges T.A."/>
            <person name="Riano-Pachon D.M."/>
            <person name="Goldman G.H."/>
        </authorList>
    </citation>
    <scope>NUCLEOTIDE SEQUENCE [LARGE SCALE GENOMIC DNA]</scope>
    <source>
        <strain evidence="4">GHG001</strain>
    </source>
</reference>
<dbReference type="GO" id="GO:0010181">
    <property type="term" value="F:FMN binding"/>
    <property type="evidence" value="ECO:0007669"/>
    <property type="project" value="InterPro"/>
</dbReference>
<dbReference type="HOGENOM" id="CLU_073369_0_0_1"/>
<dbReference type="InterPro" id="IPR050268">
    <property type="entry name" value="NADH-dep_flavin_reductase"/>
</dbReference>
<dbReference type="PANTHER" id="PTHR30466:SF1">
    <property type="entry name" value="FMN REDUCTASE (NADH) RUTF"/>
    <property type="match status" value="1"/>
</dbReference>
<keyword evidence="1" id="KW-0560">Oxidoreductase</keyword>
<dbReference type="InterPro" id="IPR002563">
    <property type="entry name" value="Flavin_Rdtase-like_dom"/>
</dbReference>
<dbReference type="Proteomes" id="UP000019377">
    <property type="component" value="Unassembled WGS sequence"/>
</dbReference>
<dbReference type="AlphaFoldDB" id="V5EAC3"/>
<dbReference type="GO" id="GO:0042602">
    <property type="term" value="F:riboflavin reductase (NADPH) activity"/>
    <property type="evidence" value="ECO:0007669"/>
    <property type="project" value="TreeGrafter"/>
</dbReference>
<dbReference type="OMA" id="WPLHDLD"/>
<keyword evidence="4" id="KW-1185">Reference proteome</keyword>
<sequence length="259" mass="28109">MSLLPAIAASARATSSKVTLEAFRPLACSRRRFSFRPPLQSQAQQDVSSRIRHLMRESAQPVALITTFLPSSRLIHGATLSSFSSISQRPDLVCFAMKTPSKLADALASHVAERGKDEETGEADMVINVLSESQAALADAYARPGTPPFEYALEGEGEGRLEGDLHPLEEAGLVSMDGEGLPVVQGSIGALGCQVVDTIELDRYSNKHEQDKQGSKSKLYIARVINVHLPDTTSQTPLIYHRQKFVTTTTDLSTDTNTQ</sequence>
<dbReference type="eggNOG" id="ENOG502SF77">
    <property type="taxonomic scope" value="Eukaryota"/>
</dbReference>
<dbReference type="EMBL" id="KI545863">
    <property type="protein sequence ID" value="EST07341.1"/>
    <property type="molecule type" value="Genomic_DNA"/>
</dbReference>
<evidence type="ECO:0000259" key="2">
    <source>
        <dbReference type="SMART" id="SM00903"/>
    </source>
</evidence>
<dbReference type="STRING" id="1365824.V5EAC3"/>
<dbReference type="SUPFAM" id="SSF50475">
    <property type="entry name" value="FMN-binding split barrel"/>
    <property type="match status" value="1"/>
</dbReference>
<dbReference type="GeneID" id="27418911"/>
<dbReference type="OrthoDB" id="2015405at2759"/>
<dbReference type="SMART" id="SM00903">
    <property type="entry name" value="Flavin_Reduct"/>
    <property type="match status" value="1"/>
</dbReference>
<dbReference type="InterPro" id="IPR012349">
    <property type="entry name" value="Split_barrel_FMN-bd"/>
</dbReference>
<evidence type="ECO:0000313" key="4">
    <source>
        <dbReference type="Proteomes" id="UP000019377"/>
    </source>
</evidence>
<accession>V5EAC3</accession>
<dbReference type="PANTHER" id="PTHR30466">
    <property type="entry name" value="FLAVIN REDUCTASE"/>
    <property type="match status" value="1"/>
</dbReference>
<dbReference type="RefSeq" id="XP_016292330.1">
    <property type="nucleotide sequence ID" value="XM_016436274.1"/>
</dbReference>